<dbReference type="InterPro" id="IPR032710">
    <property type="entry name" value="NTF2-like_dom_sf"/>
</dbReference>
<feature type="domain" description="SnoaL-like" evidence="1">
    <location>
        <begin position="15"/>
        <end position="109"/>
    </location>
</feature>
<organism evidence="2 3">
    <name type="scientific">Pseudonocardia eucalypti</name>
    <dbReference type="NCBI Taxonomy" id="648755"/>
    <lineage>
        <taxon>Bacteria</taxon>
        <taxon>Bacillati</taxon>
        <taxon>Actinomycetota</taxon>
        <taxon>Actinomycetes</taxon>
        <taxon>Pseudonocardiales</taxon>
        <taxon>Pseudonocardiaceae</taxon>
        <taxon>Pseudonocardia</taxon>
    </lineage>
</organism>
<keyword evidence="3" id="KW-1185">Reference proteome</keyword>
<reference evidence="3" key="1">
    <citation type="journal article" date="2019" name="Int. J. Syst. Evol. Microbiol.">
        <title>The Global Catalogue of Microorganisms (GCM) 10K type strain sequencing project: providing services to taxonomists for standard genome sequencing and annotation.</title>
        <authorList>
            <consortium name="The Broad Institute Genomics Platform"/>
            <consortium name="The Broad Institute Genome Sequencing Center for Infectious Disease"/>
            <person name="Wu L."/>
            <person name="Ma J."/>
        </authorList>
    </citation>
    <scope>NUCLEOTIDE SEQUENCE [LARGE SCALE GENOMIC DNA]</scope>
    <source>
        <strain evidence="3">JCM 18303</strain>
    </source>
</reference>
<dbReference type="Proteomes" id="UP001428817">
    <property type="component" value="Unassembled WGS sequence"/>
</dbReference>
<accession>A0ABP9Q2X6</accession>
<dbReference type="Gene3D" id="3.10.450.50">
    <property type="match status" value="1"/>
</dbReference>
<evidence type="ECO:0000313" key="2">
    <source>
        <dbReference type="EMBL" id="GAA5156127.1"/>
    </source>
</evidence>
<evidence type="ECO:0000313" key="3">
    <source>
        <dbReference type="Proteomes" id="UP001428817"/>
    </source>
</evidence>
<gene>
    <name evidence="2" type="ORF">GCM10023321_31190</name>
</gene>
<name>A0ABP9Q2X6_9PSEU</name>
<dbReference type="EMBL" id="BAABJP010000010">
    <property type="protein sequence ID" value="GAA5156127.1"/>
    <property type="molecule type" value="Genomic_DNA"/>
</dbReference>
<protein>
    <recommendedName>
        <fullName evidence="1">SnoaL-like domain-containing protein</fullName>
    </recommendedName>
</protein>
<evidence type="ECO:0000259" key="1">
    <source>
        <dbReference type="Pfam" id="PF12680"/>
    </source>
</evidence>
<dbReference type="SUPFAM" id="SSF54427">
    <property type="entry name" value="NTF2-like"/>
    <property type="match status" value="1"/>
</dbReference>
<comment type="caution">
    <text evidence="2">The sequence shown here is derived from an EMBL/GenBank/DDBJ whole genome shotgun (WGS) entry which is preliminary data.</text>
</comment>
<dbReference type="InterPro" id="IPR037401">
    <property type="entry name" value="SnoaL-like"/>
</dbReference>
<sequence>MPDAATFVADAERITNERDADAVATVFAERARSEVINDGAVEVYQGREQIRRAWQAIFAGMDAHRLFVAKKVVAAGDGVIVNTWTARLNGRGDSRGIEVWRFDADGLVHDHQLYNYLSVHPSSSLVARLRLALAYPRTALDMLRAQRRFGVWSR</sequence>
<dbReference type="Pfam" id="PF12680">
    <property type="entry name" value="SnoaL_2"/>
    <property type="match status" value="1"/>
</dbReference>
<proteinExistence type="predicted"/>